<gene>
    <name evidence="7" type="ORF">CLV35_0846</name>
</gene>
<feature type="transmembrane region" description="Helical" evidence="6">
    <location>
        <begin position="104"/>
        <end position="132"/>
    </location>
</feature>
<comment type="caution">
    <text evidence="7">The sequence shown here is derived from an EMBL/GenBank/DDBJ whole genome shotgun (WGS) entry which is preliminary data.</text>
</comment>
<dbReference type="PANTHER" id="PTHR32196">
    <property type="entry name" value="ABC TRANSPORTER PERMEASE PROTEIN YPHD-RELATED-RELATED"/>
    <property type="match status" value="1"/>
</dbReference>
<keyword evidence="4 6" id="KW-1133">Transmembrane helix</keyword>
<keyword evidence="5 6" id="KW-0472">Membrane</keyword>
<evidence type="ECO:0000256" key="2">
    <source>
        <dbReference type="ARBA" id="ARBA00022475"/>
    </source>
</evidence>
<dbReference type="InterPro" id="IPR001851">
    <property type="entry name" value="ABC_transp_permease"/>
</dbReference>
<evidence type="ECO:0000313" key="8">
    <source>
        <dbReference type="Proteomes" id="UP000281955"/>
    </source>
</evidence>
<feature type="transmembrane region" description="Helical" evidence="6">
    <location>
        <begin position="255"/>
        <end position="276"/>
    </location>
</feature>
<dbReference type="OrthoDB" id="9808136at2"/>
<evidence type="ECO:0000256" key="1">
    <source>
        <dbReference type="ARBA" id="ARBA00004651"/>
    </source>
</evidence>
<dbReference type="Proteomes" id="UP000281955">
    <property type="component" value="Unassembled WGS sequence"/>
</dbReference>
<dbReference type="AlphaFoldDB" id="A0A420XUA5"/>
<proteinExistence type="predicted"/>
<comment type="subcellular location">
    <subcellularLocation>
        <location evidence="1">Cell membrane</location>
        <topology evidence="1">Multi-pass membrane protein</topology>
    </subcellularLocation>
</comment>
<dbReference type="GO" id="GO:0005886">
    <property type="term" value="C:plasma membrane"/>
    <property type="evidence" value="ECO:0007669"/>
    <property type="project" value="UniProtKB-SubCell"/>
</dbReference>
<feature type="transmembrane region" description="Helical" evidence="6">
    <location>
        <begin position="60"/>
        <end position="92"/>
    </location>
</feature>
<protein>
    <submittedName>
        <fullName evidence="7">Ribose transport system permease protein</fullName>
    </submittedName>
</protein>
<feature type="transmembrane region" description="Helical" evidence="6">
    <location>
        <begin position="228"/>
        <end position="249"/>
    </location>
</feature>
<sequence length="332" mass="34022">MSTALAQRLPRLSRPASGAELARDLGVYIALALLVLYNVFFTPYFNHFDTVQTLMVQVPAVMIVSLGMLMVIGTGGIDLSVGATMAIAAAVMGKFVSPESKNGLHTGLTVAIVAALLAGLVVGIFNGIVVGVGGVQPIVATLSLLVGGRGIALVITSGALIELFVPGLTKLGRGRAHEIPYVFIIAIVLAVLVGILVRQTTFGFRLLAIGGNTRAATLAGLPVRRTIITVYALSGLLAAVAGIIATARTRAADPSFLGLGLELSAITAVVVGGTALTGGRVRVLGTIAGVILMQLLTTTLTAHNVPDSATQVAEAVIIVIAVYIQRTSRSAE</sequence>
<evidence type="ECO:0000256" key="4">
    <source>
        <dbReference type="ARBA" id="ARBA00022989"/>
    </source>
</evidence>
<accession>A0A420XUA5</accession>
<evidence type="ECO:0000256" key="5">
    <source>
        <dbReference type="ARBA" id="ARBA00023136"/>
    </source>
</evidence>
<feature type="transmembrane region" description="Helical" evidence="6">
    <location>
        <begin position="138"/>
        <end position="167"/>
    </location>
</feature>
<dbReference type="RefSeq" id="WP_121192099.1">
    <property type="nucleotide sequence ID" value="NZ_RBWV01000009.1"/>
</dbReference>
<feature type="transmembrane region" description="Helical" evidence="6">
    <location>
        <begin position="179"/>
        <end position="197"/>
    </location>
</feature>
<feature type="transmembrane region" description="Helical" evidence="6">
    <location>
        <begin position="283"/>
        <end position="302"/>
    </location>
</feature>
<dbReference type="PANTHER" id="PTHR32196:SF19">
    <property type="entry name" value="GALACTOFURANOSE TRANSPORTER PERMEASE PROTEIN YTFT"/>
    <property type="match status" value="1"/>
</dbReference>
<dbReference type="Pfam" id="PF02653">
    <property type="entry name" value="BPD_transp_2"/>
    <property type="match status" value="1"/>
</dbReference>
<name>A0A420XUA5_9ACTN</name>
<dbReference type="CDD" id="cd06579">
    <property type="entry name" value="TM_PBP1_transp_AraH_like"/>
    <property type="match status" value="1"/>
</dbReference>
<evidence type="ECO:0000313" key="7">
    <source>
        <dbReference type="EMBL" id="RKS80414.1"/>
    </source>
</evidence>
<feature type="transmembrane region" description="Helical" evidence="6">
    <location>
        <begin position="21"/>
        <end position="40"/>
    </location>
</feature>
<organism evidence="7 8">
    <name type="scientific">Motilibacter peucedani</name>
    <dbReference type="NCBI Taxonomy" id="598650"/>
    <lineage>
        <taxon>Bacteria</taxon>
        <taxon>Bacillati</taxon>
        <taxon>Actinomycetota</taxon>
        <taxon>Actinomycetes</taxon>
        <taxon>Motilibacterales</taxon>
        <taxon>Motilibacteraceae</taxon>
        <taxon>Motilibacter</taxon>
    </lineage>
</organism>
<keyword evidence="2" id="KW-1003">Cell membrane</keyword>
<keyword evidence="3 6" id="KW-0812">Transmembrane</keyword>
<dbReference type="GO" id="GO:0022857">
    <property type="term" value="F:transmembrane transporter activity"/>
    <property type="evidence" value="ECO:0007669"/>
    <property type="project" value="InterPro"/>
</dbReference>
<reference evidence="7 8" key="1">
    <citation type="submission" date="2018-10" db="EMBL/GenBank/DDBJ databases">
        <title>Genomic Encyclopedia of Archaeal and Bacterial Type Strains, Phase II (KMG-II): from individual species to whole genera.</title>
        <authorList>
            <person name="Goeker M."/>
        </authorList>
    </citation>
    <scope>NUCLEOTIDE SEQUENCE [LARGE SCALE GENOMIC DNA]</scope>
    <source>
        <strain evidence="7 8">RP-AC37</strain>
    </source>
</reference>
<evidence type="ECO:0000256" key="6">
    <source>
        <dbReference type="SAM" id="Phobius"/>
    </source>
</evidence>
<keyword evidence="8" id="KW-1185">Reference proteome</keyword>
<dbReference type="EMBL" id="RBWV01000009">
    <property type="protein sequence ID" value="RKS80414.1"/>
    <property type="molecule type" value="Genomic_DNA"/>
</dbReference>
<dbReference type="InParanoid" id="A0A420XUA5"/>
<evidence type="ECO:0000256" key="3">
    <source>
        <dbReference type="ARBA" id="ARBA00022692"/>
    </source>
</evidence>